<proteinExistence type="predicted"/>
<sequence>MLQRTRNACAGCAVRFSRSDRFDLDYSFFGGEPLR</sequence>
<organism evidence="1 2">
    <name type="scientific">Burkholderia stabilis</name>
    <dbReference type="NCBI Taxonomy" id="95485"/>
    <lineage>
        <taxon>Bacteria</taxon>
        <taxon>Pseudomonadati</taxon>
        <taxon>Pseudomonadota</taxon>
        <taxon>Betaproteobacteria</taxon>
        <taxon>Burkholderiales</taxon>
        <taxon>Burkholderiaceae</taxon>
        <taxon>Burkholderia</taxon>
        <taxon>Burkholderia cepacia complex</taxon>
    </lineage>
</organism>
<gene>
    <name evidence="1" type="ORF">BSFP_022010</name>
</gene>
<protein>
    <submittedName>
        <fullName evidence="1">Uncharacterized protein</fullName>
    </submittedName>
</protein>
<dbReference type="EMBL" id="AP018111">
    <property type="protein sequence ID" value="BAX59375.1"/>
    <property type="molecule type" value="Genomic_DNA"/>
</dbReference>
<reference evidence="1 2" key="1">
    <citation type="journal article" date="2017" name="Genome Announc.">
        <title>Complete Genome Sequence of Burkholderia stabilis FERMP-21014.</title>
        <authorList>
            <person name="Konishi K."/>
            <person name="Kumagai T."/>
            <person name="Sakasegawa S."/>
            <person name="Tamura T."/>
        </authorList>
    </citation>
    <scope>NUCLEOTIDE SEQUENCE [LARGE SCALE GENOMIC DNA]</scope>
    <source>
        <strain evidence="1 2">FERMP-21014</strain>
    </source>
</reference>
<evidence type="ECO:0000313" key="1">
    <source>
        <dbReference type="EMBL" id="BAX59375.1"/>
    </source>
</evidence>
<dbReference type="Proteomes" id="UP000218432">
    <property type="component" value="Chromosome 1"/>
</dbReference>
<evidence type="ECO:0000313" key="2">
    <source>
        <dbReference type="Proteomes" id="UP000218432"/>
    </source>
</evidence>
<name>A0A1Y1BHT6_9BURK</name>
<accession>A0A1Y1BHT6</accession>
<dbReference type="AlphaFoldDB" id="A0A1Y1BHT6"/>